<protein>
    <submittedName>
        <fullName evidence="1">Uncharacterized protein</fullName>
    </submittedName>
</protein>
<organism evidence="1 2">
    <name type="scientific">Stichopus japonicus</name>
    <name type="common">Sea cucumber</name>
    <dbReference type="NCBI Taxonomy" id="307972"/>
    <lineage>
        <taxon>Eukaryota</taxon>
        <taxon>Metazoa</taxon>
        <taxon>Echinodermata</taxon>
        <taxon>Eleutherozoa</taxon>
        <taxon>Echinozoa</taxon>
        <taxon>Holothuroidea</taxon>
        <taxon>Aspidochirotacea</taxon>
        <taxon>Aspidochirotida</taxon>
        <taxon>Stichopodidae</taxon>
        <taxon>Apostichopus</taxon>
    </lineage>
</organism>
<proteinExistence type="predicted"/>
<reference evidence="1 2" key="1">
    <citation type="journal article" date="2017" name="PLoS Biol.">
        <title>The sea cucumber genome provides insights into morphological evolution and visceral regeneration.</title>
        <authorList>
            <person name="Zhang X."/>
            <person name="Sun L."/>
            <person name="Yuan J."/>
            <person name="Sun Y."/>
            <person name="Gao Y."/>
            <person name="Zhang L."/>
            <person name="Li S."/>
            <person name="Dai H."/>
            <person name="Hamel J.F."/>
            <person name="Liu C."/>
            <person name="Yu Y."/>
            <person name="Liu S."/>
            <person name="Lin W."/>
            <person name="Guo K."/>
            <person name="Jin S."/>
            <person name="Xu P."/>
            <person name="Storey K.B."/>
            <person name="Huan P."/>
            <person name="Zhang T."/>
            <person name="Zhou Y."/>
            <person name="Zhang J."/>
            <person name="Lin C."/>
            <person name="Li X."/>
            <person name="Xing L."/>
            <person name="Huo D."/>
            <person name="Sun M."/>
            <person name="Wang L."/>
            <person name="Mercier A."/>
            <person name="Li F."/>
            <person name="Yang H."/>
            <person name="Xiang J."/>
        </authorList>
    </citation>
    <scope>NUCLEOTIDE SEQUENCE [LARGE SCALE GENOMIC DNA]</scope>
    <source>
        <strain evidence="1">Shaxun</strain>
        <tissue evidence="1">Muscle</tissue>
    </source>
</reference>
<dbReference type="EMBL" id="MRZV01001531">
    <property type="protein sequence ID" value="PIK37237.1"/>
    <property type="molecule type" value="Genomic_DNA"/>
</dbReference>
<comment type="caution">
    <text evidence="1">The sequence shown here is derived from an EMBL/GenBank/DDBJ whole genome shotgun (WGS) entry which is preliminary data.</text>
</comment>
<dbReference type="OrthoDB" id="7549404at2759"/>
<evidence type="ECO:0000313" key="1">
    <source>
        <dbReference type="EMBL" id="PIK37237.1"/>
    </source>
</evidence>
<sequence length="176" mass="20218">MAQSRNAILSSNDACSLMSMRIGISFHCLEYLFANELRWCVMASRTGIIFNCLRPSAVYSPPISFIFPFSLLPLLFTLLDDVDDVEIFYDAELPDEPNPNDELLYEGAPLSKGQSTLLIMAYAFRNYLTQVVPLSSYRLRKECIFDLGKDDIVYDKHCRNCFAYLRTDKDLWPNNN</sequence>
<gene>
    <name evidence="1" type="ORF">BSL78_25929</name>
</gene>
<evidence type="ECO:0000313" key="2">
    <source>
        <dbReference type="Proteomes" id="UP000230750"/>
    </source>
</evidence>
<keyword evidence="2" id="KW-1185">Reference proteome</keyword>
<name>A0A2G8JNC3_STIJA</name>
<accession>A0A2G8JNC3</accession>
<dbReference type="Proteomes" id="UP000230750">
    <property type="component" value="Unassembled WGS sequence"/>
</dbReference>
<dbReference type="AlphaFoldDB" id="A0A2G8JNC3"/>